<dbReference type="Pfam" id="PF21694">
    <property type="entry name" value="DNA_pol3_delta_C"/>
    <property type="match status" value="1"/>
</dbReference>
<evidence type="ECO:0000259" key="8">
    <source>
        <dbReference type="Pfam" id="PF21694"/>
    </source>
</evidence>
<keyword evidence="4" id="KW-0235">DNA replication</keyword>
<evidence type="ECO:0000256" key="1">
    <source>
        <dbReference type="ARBA" id="ARBA00012417"/>
    </source>
</evidence>
<dbReference type="OrthoDB" id="400018at2"/>
<sequence length="317" mass="36673">MYLIYGPEKYLAQEFIDKLKKQDLSMDLVNFYWSDESNIKDLIDLISQNSLFGFKRLICIYDCPYWEAKIAKSESHWANKLAHEIDINTEDTVVFINNSLSAKDKIPFNSFTNKMMQSNIEFFFANTLSGANLRKQIEVIANNHGAKIDNLAINSLISKLPNDLNLINHELIKLSHLSPTITVENIEKTVSDVYVEDVFGFSNSIDSNDFNLIWRKYKEKTNESVEIYSLIAQISQLLVLAHQIYCFLTSNQTLNDIANKLKINQFRVKKVYGFLKNTGINKINAMIKSLALIDQEIKFGQTNEVYAFEQFLIKYFH</sequence>
<comment type="caution">
    <text evidence="9">The sequence shown here is derived from an EMBL/GenBank/DDBJ whole genome shotgun (WGS) entry which is preliminary data.</text>
</comment>
<evidence type="ECO:0000256" key="6">
    <source>
        <dbReference type="ARBA" id="ARBA00034754"/>
    </source>
</evidence>
<dbReference type="InterPro" id="IPR048466">
    <property type="entry name" value="DNA_pol3_delta-like_C"/>
</dbReference>
<dbReference type="Proteomes" id="UP000320801">
    <property type="component" value="Unassembled WGS sequence"/>
</dbReference>
<dbReference type="InterPro" id="IPR005790">
    <property type="entry name" value="DNA_polIII_delta"/>
</dbReference>
<dbReference type="Gene3D" id="3.40.50.300">
    <property type="entry name" value="P-loop containing nucleotide triphosphate hydrolases"/>
    <property type="match status" value="1"/>
</dbReference>
<dbReference type="InterPro" id="IPR008921">
    <property type="entry name" value="DNA_pol3_clamp-load_cplx_C"/>
</dbReference>
<comment type="catalytic activity">
    <reaction evidence="7">
        <text>DNA(n) + a 2'-deoxyribonucleoside 5'-triphosphate = DNA(n+1) + diphosphate</text>
        <dbReference type="Rhea" id="RHEA:22508"/>
        <dbReference type="Rhea" id="RHEA-COMP:17339"/>
        <dbReference type="Rhea" id="RHEA-COMP:17340"/>
        <dbReference type="ChEBI" id="CHEBI:33019"/>
        <dbReference type="ChEBI" id="CHEBI:61560"/>
        <dbReference type="ChEBI" id="CHEBI:173112"/>
        <dbReference type="EC" id="2.7.7.7"/>
    </reaction>
</comment>
<dbReference type="EMBL" id="SMDN01000001">
    <property type="protein sequence ID" value="TQC54160.1"/>
    <property type="molecule type" value="Genomic_DNA"/>
</dbReference>
<dbReference type="Gene3D" id="1.10.8.60">
    <property type="match status" value="1"/>
</dbReference>
<accession>A0A507SQX4</accession>
<evidence type="ECO:0000256" key="4">
    <source>
        <dbReference type="ARBA" id="ARBA00022705"/>
    </source>
</evidence>
<keyword evidence="2 9" id="KW-0808">Transferase</keyword>
<keyword evidence="5" id="KW-0239">DNA-directed DNA polymerase</keyword>
<dbReference type="Gene3D" id="1.20.272.10">
    <property type="match status" value="1"/>
</dbReference>
<gene>
    <name evidence="9" type="primary">holA</name>
    <name evidence="9" type="ORF">E1I18_00060</name>
</gene>
<dbReference type="GO" id="GO:0003887">
    <property type="term" value="F:DNA-directed DNA polymerase activity"/>
    <property type="evidence" value="ECO:0007669"/>
    <property type="project" value="UniProtKB-KW"/>
</dbReference>
<dbReference type="EC" id="2.7.7.7" evidence="1"/>
<evidence type="ECO:0000256" key="3">
    <source>
        <dbReference type="ARBA" id="ARBA00022695"/>
    </source>
</evidence>
<dbReference type="RefSeq" id="WP_141483572.1">
    <property type="nucleotide sequence ID" value="NZ_SMDN01000001.1"/>
</dbReference>
<dbReference type="GO" id="GO:0006261">
    <property type="term" value="P:DNA-templated DNA replication"/>
    <property type="evidence" value="ECO:0007669"/>
    <property type="project" value="TreeGrafter"/>
</dbReference>
<evidence type="ECO:0000256" key="7">
    <source>
        <dbReference type="ARBA" id="ARBA00049244"/>
    </source>
</evidence>
<evidence type="ECO:0000256" key="2">
    <source>
        <dbReference type="ARBA" id="ARBA00022679"/>
    </source>
</evidence>
<dbReference type="GO" id="GO:0009360">
    <property type="term" value="C:DNA polymerase III complex"/>
    <property type="evidence" value="ECO:0007669"/>
    <property type="project" value="TreeGrafter"/>
</dbReference>
<feature type="domain" description="DNA polymerase III delta subunit-like C-terminal" evidence="8">
    <location>
        <begin position="196"/>
        <end position="315"/>
    </location>
</feature>
<evidence type="ECO:0000313" key="9">
    <source>
        <dbReference type="EMBL" id="TQC54160.1"/>
    </source>
</evidence>
<dbReference type="PANTHER" id="PTHR34388">
    <property type="entry name" value="DNA POLYMERASE III SUBUNIT DELTA"/>
    <property type="match status" value="1"/>
</dbReference>
<comment type="similarity">
    <text evidence="6">Belongs to the DNA polymerase HolA subunit family.</text>
</comment>
<evidence type="ECO:0000313" key="10">
    <source>
        <dbReference type="Proteomes" id="UP000320801"/>
    </source>
</evidence>
<dbReference type="InterPro" id="IPR027417">
    <property type="entry name" value="P-loop_NTPase"/>
</dbReference>
<dbReference type="AlphaFoldDB" id="A0A507SQX4"/>
<keyword evidence="10" id="KW-1185">Reference proteome</keyword>
<evidence type="ECO:0000256" key="5">
    <source>
        <dbReference type="ARBA" id="ARBA00022932"/>
    </source>
</evidence>
<dbReference type="SUPFAM" id="SSF48019">
    <property type="entry name" value="post-AAA+ oligomerization domain-like"/>
    <property type="match status" value="1"/>
</dbReference>
<reference evidence="9 10" key="1">
    <citation type="submission" date="2019-03" db="EMBL/GenBank/DDBJ databases">
        <title>Characterization of a novel Mycoplasma cynos real-time PCR assay.</title>
        <authorList>
            <person name="Tallmadge R.L."/>
            <person name="Mitchell P.K."/>
            <person name="Goodman L."/>
        </authorList>
    </citation>
    <scope>NUCLEOTIDE SEQUENCE [LARGE SCALE GENOMIC DNA]</scope>
    <source>
        <strain evidence="9 10">1642</strain>
    </source>
</reference>
<proteinExistence type="inferred from homology"/>
<organism evidence="9 10">
    <name type="scientific">Mycoplasmopsis mucosicanis</name>
    <dbReference type="NCBI Taxonomy" id="458208"/>
    <lineage>
        <taxon>Bacteria</taxon>
        <taxon>Bacillati</taxon>
        <taxon>Mycoplasmatota</taxon>
        <taxon>Mycoplasmoidales</taxon>
        <taxon>Metamycoplasmataceae</taxon>
        <taxon>Mycoplasmopsis</taxon>
    </lineage>
</organism>
<name>A0A507SQX4_9BACT</name>
<dbReference type="PANTHER" id="PTHR34388:SF1">
    <property type="entry name" value="DNA POLYMERASE III SUBUNIT DELTA"/>
    <property type="match status" value="1"/>
</dbReference>
<dbReference type="GO" id="GO:0003677">
    <property type="term" value="F:DNA binding"/>
    <property type="evidence" value="ECO:0007669"/>
    <property type="project" value="InterPro"/>
</dbReference>
<protein>
    <recommendedName>
        <fullName evidence="1">DNA-directed DNA polymerase</fullName>
        <ecNumber evidence="1">2.7.7.7</ecNumber>
    </recommendedName>
</protein>
<dbReference type="SUPFAM" id="SSF52540">
    <property type="entry name" value="P-loop containing nucleoside triphosphate hydrolases"/>
    <property type="match status" value="1"/>
</dbReference>
<keyword evidence="3 9" id="KW-0548">Nucleotidyltransferase</keyword>
<dbReference type="NCBIfam" id="TIGR01128">
    <property type="entry name" value="holA"/>
    <property type="match status" value="1"/>
</dbReference>